<dbReference type="AlphaFoldDB" id="A0A2M7G4C7"/>
<comment type="caution">
    <text evidence="1">The sequence shown here is derived from an EMBL/GenBank/DDBJ whole genome shotgun (WGS) entry which is preliminary data.</text>
</comment>
<dbReference type="EMBL" id="PFFQ01000036">
    <property type="protein sequence ID" value="PIW16749.1"/>
    <property type="molecule type" value="Genomic_DNA"/>
</dbReference>
<organism evidence="1 2">
    <name type="scientific">bacterium (Candidatus Blackallbacteria) CG17_big_fil_post_rev_8_21_14_2_50_48_46</name>
    <dbReference type="NCBI Taxonomy" id="2014261"/>
    <lineage>
        <taxon>Bacteria</taxon>
        <taxon>Candidatus Blackallbacteria</taxon>
    </lineage>
</organism>
<gene>
    <name evidence="1" type="ORF">COW36_11655</name>
</gene>
<protein>
    <submittedName>
        <fullName evidence="1">Uncharacterized protein</fullName>
    </submittedName>
</protein>
<accession>A0A2M7G4C7</accession>
<evidence type="ECO:0000313" key="2">
    <source>
        <dbReference type="Proteomes" id="UP000231019"/>
    </source>
</evidence>
<proteinExistence type="predicted"/>
<dbReference type="Proteomes" id="UP000231019">
    <property type="component" value="Unassembled WGS sequence"/>
</dbReference>
<evidence type="ECO:0000313" key="1">
    <source>
        <dbReference type="EMBL" id="PIW16749.1"/>
    </source>
</evidence>
<sequence length="178" mass="20381">MSSHLEVLKNIFLELDQEAILEPPNENTPYEQLCIHLYNEDTDHEDTEPLLAVLVLLNEMISIEKSANEDQLDILQISVVVSLGLSEENKYQISYLLHKINKNIPLGYFCITDDDDIFFKYSLLSQMSDSDKPQNYFDPVLIIDCLGFISEAIFGIRSVLVNHLQGKIQMNEVLGFIE</sequence>
<name>A0A2M7G4C7_9BACT</name>
<reference evidence="1 2" key="1">
    <citation type="submission" date="2017-09" db="EMBL/GenBank/DDBJ databases">
        <title>Depth-based differentiation of microbial function through sediment-hosted aquifers and enrichment of novel symbionts in the deep terrestrial subsurface.</title>
        <authorList>
            <person name="Probst A.J."/>
            <person name="Ladd B."/>
            <person name="Jarett J.K."/>
            <person name="Geller-Mcgrath D.E."/>
            <person name="Sieber C.M."/>
            <person name="Emerson J.B."/>
            <person name="Anantharaman K."/>
            <person name="Thomas B.C."/>
            <person name="Malmstrom R."/>
            <person name="Stieglmeier M."/>
            <person name="Klingl A."/>
            <person name="Woyke T."/>
            <person name="Ryan C.M."/>
            <person name="Banfield J.F."/>
        </authorList>
    </citation>
    <scope>NUCLEOTIDE SEQUENCE [LARGE SCALE GENOMIC DNA]</scope>
    <source>
        <strain evidence="1">CG17_big_fil_post_rev_8_21_14_2_50_48_46</strain>
    </source>
</reference>